<comment type="caution">
    <text evidence="1">The sequence shown here is derived from an EMBL/GenBank/DDBJ whole genome shotgun (WGS) entry which is preliminary data.</text>
</comment>
<keyword evidence="2" id="KW-1185">Reference proteome</keyword>
<accession>A0ABY2NGC4</accession>
<reference evidence="2" key="1">
    <citation type="journal article" date="2019" name="PLoS Negl. Trop. Dis.">
        <title>Revisiting the worldwide diversity of Leptospira species in the environment.</title>
        <authorList>
            <person name="Vincent A.T."/>
            <person name="Schiettekatte O."/>
            <person name="Bourhy P."/>
            <person name="Veyrier F.J."/>
            <person name="Picardeau M."/>
        </authorList>
    </citation>
    <scope>NUCLEOTIDE SEQUENCE [LARGE SCALE GENOMIC DNA]</scope>
    <source>
        <strain evidence="2">201702406</strain>
    </source>
</reference>
<gene>
    <name evidence="1" type="ORF">EHQ82_05115</name>
</gene>
<name>A0ABY2NGC4_9LEPT</name>
<proteinExistence type="predicted"/>
<evidence type="ECO:0000313" key="1">
    <source>
        <dbReference type="EMBL" id="TGM25436.1"/>
    </source>
</evidence>
<dbReference type="RefSeq" id="WP_135626454.1">
    <property type="nucleotide sequence ID" value="NZ_RQGU01000052.1"/>
</dbReference>
<dbReference type="Proteomes" id="UP000298057">
    <property type="component" value="Unassembled WGS sequence"/>
</dbReference>
<evidence type="ECO:0000313" key="2">
    <source>
        <dbReference type="Proteomes" id="UP000298057"/>
    </source>
</evidence>
<organism evidence="1 2">
    <name type="scientific">Leptospira selangorensis</name>
    <dbReference type="NCBI Taxonomy" id="2484982"/>
    <lineage>
        <taxon>Bacteria</taxon>
        <taxon>Pseudomonadati</taxon>
        <taxon>Spirochaetota</taxon>
        <taxon>Spirochaetia</taxon>
        <taxon>Leptospirales</taxon>
        <taxon>Leptospiraceae</taxon>
        <taxon>Leptospira</taxon>
    </lineage>
</organism>
<evidence type="ECO:0008006" key="3">
    <source>
        <dbReference type="Google" id="ProtNLM"/>
    </source>
</evidence>
<sequence length="159" mass="18591">MFTKWALILLILMNCVSVKVKPIEKQILSNENNQKLEGNLLYSGNQDYIPKFIIKNPSSKNLIVYEYTISYEPTDPSDFAVLFNPLIFFGFPIENHRVIIKGSLSLENHSKKIDSEVIVSQYRILYNTPDYSEMRKIGLIEFKRNIEFQFLNKNFQGED</sequence>
<dbReference type="EMBL" id="RQGU01000052">
    <property type="protein sequence ID" value="TGM25436.1"/>
    <property type="molecule type" value="Genomic_DNA"/>
</dbReference>
<protein>
    <recommendedName>
        <fullName evidence="3">Lipoprotein</fullName>
    </recommendedName>
</protein>